<sequence length="392" mass="41967">MSTTEHYGYYGSCLHAGVWANNTLMGQQYSSVGRNTENKSNQIQGFSRSNSGCGADDAERQKSSPPGPETLHIQRPIMAVVTGIMGPATLLLLSLGLVARVDSFDAAGVHSSAGRGRKRTSMLRRRQHDLGTVGRIALNLFPPKAPKIPSSSQERDGLAISGVKEALNRPRDPTFPLVEVDFPPLDALNKLGDGSLRSSIQVEDANVAFAHKLVKGIFTPFGGLGLGPSVSLVLSSSAGQSLAKKAESKVKAAKIYSVRGGLPDEVKGSKDSVCVFLTPSSQLDYKEARQLAETGTKVLLLNGSFKDARSVPGNATTGYFLKPLTYNSSVAGYLIRAYPSRWTVLDAVSKRELGSFTDEEILVPMTNTPDLRASAGLVAKAFDERAIQERSR</sequence>
<dbReference type="Proteomes" id="UP000266841">
    <property type="component" value="Unassembled WGS sequence"/>
</dbReference>
<name>K0T351_THAOC</name>
<feature type="compositionally biased region" description="Polar residues" evidence="1">
    <location>
        <begin position="33"/>
        <end position="52"/>
    </location>
</feature>
<dbReference type="Pfam" id="PF09353">
    <property type="entry name" value="DUF1995"/>
    <property type="match status" value="1"/>
</dbReference>
<dbReference type="AlphaFoldDB" id="K0T351"/>
<organism evidence="3 4">
    <name type="scientific">Thalassiosira oceanica</name>
    <name type="common">Marine diatom</name>
    <dbReference type="NCBI Taxonomy" id="159749"/>
    <lineage>
        <taxon>Eukaryota</taxon>
        <taxon>Sar</taxon>
        <taxon>Stramenopiles</taxon>
        <taxon>Ochrophyta</taxon>
        <taxon>Bacillariophyta</taxon>
        <taxon>Coscinodiscophyceae</taxon>
        <taxon>Thalassiosirophycidae</taxon>
        <taxon>Thalassiosirales</taxon>
        <taxon>Thalassiosiraceae</taxon>
        <taxon>Thalassiosira</taxon>
    </lineage>
</organism>
<evidence type="ECO:0000313" key="4">
    <source>
        <dbReference type="Proteomes" id="UP000266841"/>
    </source>
</evidence>
<dbReference type="eggNOG" id="ENOG502SEB9">
    <property type="taxonomic scope" value="Eukaryota"/>
</dbReference>
<dbReference type="EMBL" id="AGNL01006322">
    <property type="protein sequence ID" value="EJK72130.1"/>
    <property type="molecule type" value="Genomic_DNA"/>
</dbReference>
<dbReference type="InterPro" id="IPR018962">
    <property type="entry name" value="DUF1995"/>
</dbReference>
<reference evidence="3 4" key="1">
    <citation type="journal article" date="2012" name="Genome Biol.">
        <title>Genome and low-iron response of an oceanic diatom adapted to chronic iron limitation.</title>
        <authorList>
            <person name="Lommer M."/>
            <person name="Specht M."/>
            <person name="Roy A.S."/>
            <person name="Kraemer L."/>
            <person name="Andreson R."/>
            <person name="Gutowska M.A."/>
            <person name="Wolf J."/>
            <person name="Bergner S.V."/>
            <person name="Schilhabel M.B."/>
            <person name="Klostermeier U.C."/>
            <person name="Beiko R.G."/>
            <person name="Rosenstiel P."/>
            <person name="Hippler M."/>
            <person name="Laroche J."/>
        </authorList>
    </citation>
    <scope>NUCLEOTIDE SEQUENCE [LARGE SCALE GENOMIC DNA]</scope>
    <source>
        <strain evidence="3 4">CCMP1005</strain>
    </source>
</reference>
<evidence type="ECO:0000313" key="3">
    <source>
        <dbReference type="EMBL" id="EJK72130.1"/>
    </source>
</evidence>
<proteinExistence type="predicted"/>
<comment type="caution">
    <text evidence="3">The sequence shown here is derived from an EMBL/GenBank/DDBJ whole genome shotgun (WGS) entry which is preliminary data.</text>
</comment>
<gene>
    <name evidence="3" type="ORF">THAOC_06370</name>
</gene>
<evidence type="ECO:0000259" key="2">
    <source>
        <dbReference type="Pfam" id="PF09353"/>
    </source>
</evidence>
<dbReference type="OrthoDB" id="42155at2759"/>
<protein>
    <recommendedName>
        <fullName evidence="2">DUF1995 domain-containing protein</fullName>
    </recommendedName>
</protein>
<evidence type="ECO:0000256" key="1">
    <source>
        <dbReference type="SAM" id="MobiDB-lite"/>
    </source>
</evidence>
<feature type="domain" description="DUF1995" evidence="2">
    <location>
        <begin position="164"/>
        <end position="350"/>
    </location>
</feature>
<accession>K0T351</accession>
<feature type="region of interest" description="Disordered" evidence="1">
    <location>
        <begin position="33"/>
        <end position="71"/>
    </location>
</feature>
<keyword evidence="4" id="KW-1185">Reference proteome</keyword>